<organism evidence="1 2">
    <name type="scientific">Maritimibacter harenae</name>
    <dbReference type="NCBI Taxonomy" id="2606218"/>
    <lineage>
        <taxon>Bacteria</taxon>
        <taxon>Pseudomonadati</taxon>
        <taxon>Pseudomonadota</taxon>
        <taxon>Alphaproteobacteria</taxon>
        <taxon>Rhodobacterales</taxon>
        <taxon>Roseobacteraceae</taxon>
        <taxon>Maritimibacter</taxon>
    </lineage>
</organism>
<dbReference type="Proteomes" id="UP000467322">
    <property type="component" value="Unassembled WGS sequence"/>
</dbReference>
<gene>
    <name evidence="1" type="ORF">GQE99_02360</name>
</gene>
<reference evidence="1 2" key="1">
    <citation type="submission" date="2019-12" db="EMBL/GenBank/DDBJ databases">
        <title>Maritimibacter sp. nov. sp. isolated from sea sand.</title>
        <authorList>
            <person name="Kim J."/>
            <person name="Jeong S.E."/>
            <person name="Jung H.S."/>
            <person name="Jeon C.O."/>
        </authorList>
    </citation>
    <scope>NUCLEOTIDE SEQUENCE [LARGE SCALE GENOMIC DNA]</scope>
    <source>
        <strain evidence="1 2">DP07</strain>
    </source>
</reference>
<name>A0A845M0H9_9RHOB</name>
<comment type="caution">
    <text evidence="1">The sequence shown here is derived from an EMBL/GenBank/DDBJ whole genome shotgun (WGS) entry which is preliminary data.</text>
</comment>
<dbReference type="Gene3D" id="3.40.50.1110">
    <property type="entry name" value="SGNH hydrolase"/>
    <property type="match status" value="1"/>
</dbReference>
<dbReference type="SUPFAM" id="SSF52266">
    <property type="entry name" value="SGNH hydrolase"/>
    <property type="match status" value="1"/>
</dbReference>
<sequence>MQRSEARWQPRRIALFLGLLALLYGVLFVAADQILRAKSARNPFHRIAMAPAEVDWIVLGASHALPLSMGDMPKVIAARTGADMLSLALTGGGPFTARLIADRFFADHRASGVLVVVDRFTFLDERWNAGRIDDADVLPKIPADRRTLAAFMRAVPHGLPTGALAAYATGFARINDHDRLKRDVWEAEARFDTSPRPSPAADAARLDYLYPGPPDETARAAALAEFEGLVDLARTNGAQVVLVCPPLPDRFRARLPATPELDAALIDIVARHDLTFVDFEAAVPEPASYFDTDHLNRNGVGQWLDAGLAALLAGTGAARAPGFKARRR</sequence>
<evidence type="ECO:0000313" key="2">
    <source>
        <dbReference type="Proteomes" id="UP000467322"/>
    </source>
</evidence>
<dbReference type="GO" id="GO:0016788">
    <property type="term" value="F:hydrolase activity, acting on ester bonds"/>
    <property type="evidence" value="ECO:0007669"/>
    <property type="project" value="UniProtKB-ARBA"/>
</dbReference>
<evidence type="ECO:0000313" key="1">
    <source>
        <dbReference type="EMBL" id="MZR11858.1"/>
    </source>
</evidence>
<dbReference type="EMBL" id="WTUX01000005">
    <property type="protein sequence ID" value="MZR11858.1"/>
    <property type="molecule type" value="Genomic_DNA"/>
</dbReference>
<protein>
    <submittedName>
        <fullName evidence="1">Uncharacterized protein</fullName>
    </submittedName>
</protein>
<accession>A0A845M0H9</accession>
<dbReference type="AlphaFoldDB" id="A0A845M0H9"/>
<keyword evidence="2" id="KW-1185">Reference proteome</keyword>
<proteinExistence type="predicted"/>
<dbReference type="InterPro" id="IPR036514">
    <property type="entry name" value="SGNH_hydro_sf"/>
</dbReference>